<evidence type="ECO:0000313" key="2">
    <source>
        <dbReference type="Proteomes" id="UP000093000"/>
    </source>
</evidence>
<sequence>MTVKIEATRDLSEVSYRCSLSTDCQVKLVRLSSDEPGLSLRSIASSLAFEPGTPKDDIVTMGNRAPPIPFNSIINESIVVSLASTTRLFVLQKT</sequence>
<accession>A0A1C7MVY4</accession>
<organism evidence="1 2">
    <name type="scientific">Choanephora cucurbitarum</name>
    <dbReference type="NCBI Taxonomy" id="101091"/>
    <lineage>
        <taxon>Eukaryota</taxon>
        <taxon>Fungi</taxon>
        <taxon>Fungi incertae sedis</taxon>
        <taxon>Mucoromycota</taxon>
        <taxon>Mucoromycotina</taxon>
        <taxon>Mucoromycetes</taxon>
        <taxon>Mucorales</taxon>
        <taxon>Mucorineae</taxon>
        <taxon>Choanephoraceae</taxon>
        <taxon>Choanephoroideae</taxon>
        <taxon>Choanephora</taxon>
    </lineage>
</organism>
<proteinExistence type="predicted"/>
<dbReference type="AlphaFoldDB" id="A0A1C7MVY4"/>
<protein>
    <submittedName>
        <fullName evidence="1">Uncharacterized protein</fullName>
    </submittedName>
</protein>
<comment type="caution">
    <text evidence="1">The sequence shown here is derived from an EMBL/GenBank/DDBJ whole genome shotgun (WGS) entry which is preliminary data.</text>
</comment>
<dbReference type="Proteomes" id="UP000093000">
    <property type="component" value="Unassembled WGS sequence"/>
</dbReference>
<dbReference type="InParanoid" id="A0A1C7MVY4"/>
<gene>
    <name evidence="1" type="ORF">A0J61_11004</name>
</gene>
<dbReference type="EMBL" id="LUGH01001582">
    <property type="protein sequence ID" value="OBZ80947.1"/>
    <property type="molecule type" value="Genomic_DNA"/>
</dbReference>
<evidence type="ECO:0000313" key="1">
    <source>
        <dbReference type="EMBL" id="OBZ80947.1"/>
    </source>
</evidence>
<keyword evidence="2" id="KW-1185">Reference proteome</keyword>
<name>A0A1C7MVY4_9FUNG</name>
<reference evidence="1" key="1">
    <citation type="submission" date="2016-03" db="EMBL/GenBank/DDBJ databases">
        <title>Choanephora cucurbitarum.</title>
        <authorList>
            <person name="Min B."/>
            <person name="Park H."/>
            <person name="Park J.-H."/>
            <person name="Shin H.-D."/>
            <person name="Choi I.-G."/>
        </authorList>
    </citation>
    <scope>NUCLEOTIDE SEQUENCE [LARGE SCALE GENOMIC DNA]</scope>
    <source>
        <strain evidence="1">KUS-F28377</strain>
    </source>
</reference>